<accession>A0A7M5TV43</accession>
<dbReference type="Proteomes" id="UP000594262">
    <property type="component" value="Unplaced"/>
</dbReference>
<dbReference type="AlphaFoldDB" id="A0A7M5TV43"/>
<name>A0A7M5TV43_9CNID</name>
<dbReference type="InterPro" id="IPR036047">
    <property type="entry name" value="F-box-like_dom_sf"/>
</dbReference>
<dbReference type="InterPro" id="IPR001810">
    <property type="entry name" value="F-box_dom"/>
</dbReference>
<keyword evidence="3" id="KW-1185">Reference proteome</keyword>
<evidence type="ECO:0000259" key="1">
    <source>
        <dbReference type="PROSITE" id="PS50181"/>
    </source>
</evidence>
<dbReference type="PROSITE" id="PS50181">
    <property type="entry name" value="FBOX"/>
    <property type="match status" value="1"/>
</dbReference>
<feature type="domain" description="F-box" evidence="1">
    <location>
        <begin position="1"/>
        <end position="46"/>
    </location>
</feature>
<reference evidence="2" key="1">
    <citation type="submission" date="2021-01" db="UniProtKB">
        <authorList>
            <consortium name="EnsemblMetazoa"/>
        </authorList>
    </citation>
    <scope>IDENTIFICATION</scope>
</reference>
<proteinExistence type="predicted"/>
<dbReference type="InterPro" id="IPR032675">
    <property type="entry name" value="LRR_dom_sf"/>
</dbReference>
<protein>
    <recommendedName>
        <fullName evidence="1">F-box domain-containing protein</fullName>
    </recommendedName>
</protein>
<sequence>MTDFNILPNELLKMVISYLDKKDAKNFARVSKRMQKLTLDRLWSKPIYLRSKSLKFLKRISRFPIKELRAKDFRCYQAQIVEMVPSLKSLNVDMGYAFMPALNLTDLKFPIVAHTRLMKICSIKDFNDLLKALETGFIKELIIDSRYFYTMRLTPKLLKSLVGKVYISEISVNALHFTDKNVERFCKIFSTMKKCRISFPPVRFSQDNDNYILDDTDLESDHEYLVWKKFFAYKFTVKDIKTFARYNIKISFMSSSVLGYKDYYSDLLKFIPVLRQLKYLRCFELEEDACFNHSELERFSGLPITNMKTNVFELSRENVGDFVDAISKIKTLQHIHMVWNYYKFTPEDFALFKNLPVKKINLTALDLTKQNVPKFRQIMNEMKIEKFISLLSKKKKWSLGIRLRQFGPGGIYWSI</sequence>
<dbReference type="OrthoDB" id="3660227at2759"/>
<dbReference type="SUPFAM" id="SSF81383">
    <property type="entry name" value="F-box domain"/>
    <property type="match status" value="1"/>
</dbReference>
<organism evidence="2 3">
    <name type="scientific">Clytia hemisphaerica</name>
    <dbReference type="NCBI Taxonomy" id="252671"/>
    <lineage>
        <taxon>Eukaryota</taxon>
        <taxon>Metazoa</taxon>
        <taxon>Cnidaria</taxon>
        <taxon>Hydrozoa</taxon>
        <taxon>Hydroidolina</taxon>
        <taxon>Leptothecata</taxon>
        <taxon>Obeliida</taxon>
        <taxon>Clytiidae</taxon>
        <taxon>Clytia</taxon>
    </lineage>
</organism>
<evidence type="ECO:0000313" key="3">
    <source>
        <dbReference type="Proteomes" id="UP000594262"/>
    </source>
</evidence>
<dbReference type="Pfam" id="PF12937">
    <property type="entry name" value="F-box-like"/>
    <property type="match status" value="1"/>
</dbReference>
<dbReference type="EnsemblMetazoa" id="CLYHEMT002333.1">
    <property type="protein sequence ID" value="CLYHEMP002333.1"/>
    <property type="gene ID" value="CLYHEMG002333"/>
</dbReference>
<dbReference type="Gene3D" id="3.80.10.10">
    <property type="entry name" value="Ribonuclease Inhibitor"/>
    <property type="match status" value="1"/>
</dbReference>
<evidence type="ECO:0000313" key="2">
    <source>
        <dbReference type="EnsemblMetazoa" id="CLYHEMP002333.1"/>
    </source>
</evidence>